<dbReference type="PANTHER" id="PTHR46512">
    <property type="entry name" value="PEPTIDYLPROLYL ISOMERASE"/>
    <property type="match status" value="1"/>
</dbReference>
<dbReference type="InterPro" id="IPR011990">
    <property type="entry name" value="TPR-like_helical_dom_sf"/>
</dbReference>
<evidence type="ECO:0000256" key="6">
    <source>
        <dbReference type="SAM" id="Coils"/>
    </source>
</evidence>
<dbReference type="RefSeq" id="XP_024582052.1">
    <property type="nucleotide sequence ID" value="XM_024716455.1"/>
</dbReference>
<dbReference type="OrthoDB" id="70500at2759"/>
<dbReference type="EMBL" id="CCYD01001640">
    <property type="protein sequence ID" value="CEG45683.1"/>
    <property type="molecule type" value="Genomic_DNA"/>
</dbReference>
<evidence type="ECO:0000256" key="1">
    <source>
        <dbReference type="ARBA" id="ARBA00000971"/>
    </source>
</evidence>
<dbReference type="GO" id="GO:0003755">
    <property type="term" value="F:peptidyl-prolyl cis-trans isomerase activity"/>
    <property type="evidence" value="ECO:0007669"/>
    <property type="project" value="UniProtKB-EC"/>
</dbReference>
<keyword evidence="6" id="KW-0175">Coiled coil</keyword>
<feature type="coiled-coil region" evidence="6">
    <location>
        <begin position="74"/>
        <end position="149"/>
    </location>
</feature>
<protein>
    <recommendedName>
        <fullName evidence="2">peptidylprolyl isomerase</fullName>
        <ecNumber evidence="2">5.2.1.8</ecNumber>
    </recommendedName>
</protein>
<comment type="catalytic activity">
    <reaction evidence="1">
        <text>[protein]-peptidylproline (omega=180) = [protein]-peptidylproline (omega=0)</text>
        <dbReference type="Rhea" id="RHEA:16237"/>
        <dbReference type="Rhea" id="RHEA-COMP:10747"/>
        <dbReference type="Rhea" id="RHEA-COMP:10748"/>
        <dbReference type="ChEBI" id="CHEBI:83833"/>
        <dbReference type="ChEBI" id="CHEBI:83834"/>
        <dbReference type="EC" id="5.2.1.8"/>
    </reaction>
</comment>
<dbReference type="SUPFAM" id="SSF48452">
    <property type="entry name" value="TPR-like"/>
    <property type="match status" value="1"/>
</dbReference>
<dbReference type="InterPro" id="IPR050754">
    <property type="entry name" value="FKBP4/5/8-like"/>
</dbReference>
<keyword evidence="4" id="KW-0413">Isomerase</keyword>
<proteinExistence type="predicted"/>
<dbReference type="AlphaFoldDB" id="A0A0N7L6Z9"/>
<dbReference type="GeneID" id="36397020"/>
<reference evidence="8" key="1">
    <citation type="submission" date="2014-09" db="EMBL/GenBank/DDBJ databases">
        <authorList>
            <person name="Sharma Rahul"/>
            <person name="Thines Marco"/>
        </authorList>
    </citation>
    <scope>NUCLEOTIDE SEQUENCE [LARGE SCALE GENOMIC DNA]</scope>
</reference>
<dbReference type="PANTHER" id="PTHR46512:SF9">
    <property type="entry name" value="PEPTIDYLPROLYL ISOMERASE"/>
    <property type="match status" value="1"/>
</dbReference>
<dbReference type="PROSITE" id="PS50005">
    <property type="entry name" value="TPR"/>
    <property type="match status" value="1"/>
</dbReference>
<organism evidence="7 8">
    <name type="scientific">Plasmopara halstedii</name>
    <name type="common">Downy mildew of sunflower</name>
    <dbReference type="NCBI Taxonomy" id="4781"/>
    <lineage>
        <taxon>Eukaryota</taxon>
        <taxon>Sar</taxon>
        <taxon>Stramenopiles</taxon>
        <taxon>Oomycota</taxon>
        <taxon>Peronosporomycetes</taxon>
        <taxon>Peronosporales</taxon>
        <taxon>Peronosporaceae</taxon>
        <taxon>Plasmopara</taxon>
    </lineage>
</organism>
<dbReference type="EC" id="5.2.1.8" evidence="2"/>
<dbReference type="STRING" id="4781.A0A0N7L6Z9"/>
<dbReference type="InterPro" id="IPR019734">
    <property type="entry name" value="TPR_rpt"/>
</dbReference>
<accession>A0A0N7L6Z9</accession>
<keyword evidence="8" id="KW-1185">Reference proteome</keyword>
<keyword evidence="5" id="KW-0802">TPR repeat</keyword>
<dbReference type="OMA" id="LAMLHYN"/>
<sequence length="488" mass="55559">MSSVSYSAWTKFDVEKELLRVDEVEKHEIQQKLHCKQLQAKKSIEDSAAQAAQQSADILAAQAAVAALKAKNRVRKGQNTDNNLIENAKKLENQAALYAEKYKLFQQILENRRDGDKALSEMKEAKLLYEKALTAIEKLENLAPKLLEQEQEEKHSVERSVSQECNLNSNQNHLCGKNDCSEGEKTRQKVNESLPKANDLRAIIKMFYIDVYMGIGSCDLNAGRLAAATEAFKEVLIRDDKHILAWLKRGEAFERMQAPLLAMLHYNRITSLDSEHDQGKKALDRVKCTLLKDGDAANDKIAISSMVTSYTEGLMMEQVLERIQWMFVEANVLAMENFYDYSTTKYHVILGCLETVQRQWNANSLTETAIPAVLKEIAISCHLNIASGYVEMQRNYMKGLSHCEHALKLDSKYVTIHFRMGELYHALHNYEKAIKCFEIANSLVPDATSNLANELRTQMLSAISKRTDKCKFDRNQYDLEYLQSLKSI</sequence>
<dbReference type="SMART" id="SM00028">
    <property type="entry name" value="TPR"/>
    <property type="match status" value="4"/>
</dbReference>
<dbReference type="Pfam" id="PF13181">
    <property type="entry name" value="TPR_8"/>
    <property type="match status" value="1"/>
</dbReference>
<dbReference type="Proteomes" id="UP000054928">
    <property type="component" value="Unassembled WGS sequence"/>
</dbReference>
<evidence type="ECO:0000256" key="4">
    <source>
        <dbReference type="ARBA" id="ARBA00023235"/>
    </source>
</evidence>
<keyword evidence="3" id="KW-0697">Rotamase</keyword>
<evidence type="ECO:0000313" key="8">
    <source>
        <dbReference type="Proteomes" id="UP000054928"/>
    </source>
</evidence>
<evidence type="ECO:0000256" key="3">
    <source>
        <dbReference type="ARBA" id="ARBA00023110"/>
    </source>
</evidence>
<evidence type="ECO:0000256" key="2">
    <source>
        <dbReference type="ARBA" id="ARBA00013194"/>
    </source>
</evidence>
<feature type="repeat" description="TPR" evidence="5">
    <location>
        <begin position="414"/>
        <end position="447"/>
    </location>
</feature>
<evidence type="ECO:0000313" key="7">
    <source>
        <dbReference type="EMBL" id="CEG45683.1"/>
    </source>
</evidence>
<name>A0A0N7L6Z9_PLAHL</name>
<dbReference type="Gene3D" id="1.25.40.10">
    <property type="entry name" value="Tetratricopeptide repeat domain"/>
    <property type="match status" value="2"/>
</dbReference>
<evidence type="ECO:0000256" key="5">
    <source>
        <dbReference type="PROSITE-ProRule" id="PRU00339"/>
    </source>
</evidence>